<feature type="domain" description="AB hydrolase-1" evidence="1">
    <location>
        <begin position="207"/>
        <end position="275"/>
    </location>
</feature>
<keyword evidence="3" id="KW-1185">Reference proteome</keyword>
<dbReference type="OrthoDB" id="869379at2"/>
<dbReference type="Proteomes" id="UP000243900">
    <property type="component" value="Unassembled WGS sequence"/>
</dbReference>
<dbReference type="Gene3D" id="3.40.50.1820">
    <property type="entry name" value="alpha/beta hydrolase"/>
    <property type="match status" value="1"/>
</dbReference>
<dbReference type="AlphaFoldDB" id="A0A2P6AUN9"/>
<proteinExistence type="predicted"/>
<dbReference type="EMBL" id="PTQZ01000019">
    <property type="protein sequence ID" value="PQA50131.1"/>
    <property type="molecule type" value="Genomic_DNA"/>
</dbReference>
<evidence type="ECO:0000313" key="3">
    <source>
        <dbReference type="Proteomes" id="UP000243900"/>
    </source>
</evidence>
<comment type="caution">
    <text evidence="2">The sequence shown here is derived from an EMBL/GenBank/DDBJ whole genome shotgun (WGS) entry which is preliminary data.</text>
</comment>
<accession>A0A2P6AUN9</accession>
<organism evidence="2 3">
    <name type="scientific">Amnimonas aquatica</name>
    <dbReference type="NCBI Taxonomy" id="2094561"/>
    <lineage>
        <taxon>Bacteria</taxon>
        <taxon>Pseudomonadati</taxon>
        <taxon>Pseudomonadota</taxon>
        <taxon>Gammaproteobacteria</taxon>
        <taxon>Moraxellales</taxon>
        <taxon>Moraxellaceae</taxon>
        <taxon>Amnimonas</taxon>
    </lineage>
</organism>
<name>A0A2P6AUN9_9GAMM</name>
<evidence type="ECO:0000313" key="2">
    <source>
        <dbReference type="EMBL" id="PQA50131.1"/>
    </source>
</evidence>
<dbReference type="InterPro" id="IPR029058">
    <property type="entry name" value="AB_hydrolase_fold"/>
</dbReference>
<dbReference type="InterPro" id="IPR000073">
    <property type="entry name" value="AB_hydrolase_1"/>
</dbReference>
<dbReference type="SUPFAM" id="SSF53474">
    <property type="entry name" value="alpha/beta-Hydrolases"/>
    <property type="match status" value="1"/>
</dbReference>
<dbReference type="Pfam" id="PF00561">
    <property type="entry name" value="Abhydrolase_1"/>
    <property type="match status" value="1"/>
</dbReference>
<dbReference type="RefSeq" id="WP_105191173.1">
    <property type="nucleotide sequence ID" value="NZ_PTQZ01000019.1"/>
</dbReference>
<reference evidence="3" key="1">
    <citation type="submission" date="2018-02" db="EMBL/GenBank/DDBJ databases">
        <title>Genome sequencing of Solimonas sp. HR-BB.</title>
        <authorList>
            <person name="Lee Y."/>
            <person name="Jeon C.O."/>
        </authorList>
    </citation>
    <scope>NUCLEOTIDE SEQUENCE [LARGE SCALE GENOMIC DNA]</scope>
    <source>
        <strain evidence="3">HR-E</strain>
    </source>
</reference>
<evidence type="ECO:0000259" key="1">
    <source>
        <dbReference type="Pfam" id="PF00561"/>
    </source>
</evidence>
<sequence>MERTADIRQAAGGTMPGGVVTEVRGQAAAARGTDWRALLWGGNGLLHLLLHGAAELTELVTEMDGTIRQRPWPLGRVDRHPRQVAPWPYRLVSRIFRQAATLLRHVPVSADIRQSHALALPVLSAVNGVMGDKLERWDSPLALGMTLRDGDSELLAWSDLAASPKARVALFLHGLCLSEREWQTPAQREFATLLRRKGWQPGWLRYNSGRPIWHNGADLADWLEEALAAHPVRELVLVGHSMGGLLMRSAFEHARRHGQQWPGKVSRAAYLATPHLGAPLERAGNWANAILSKSPYTLPLMRLGNIRSAAIKDLRFGLISEDESAAASDVIHHEQRETLAPLPAGVRHFMLGGTRPGSAPGSWVGDGLVPLDSALGRHASPALTLAAPMLTRVALADMDHLAMLGDVRVWEALADWWFRG</sequence>
<gene>
    <name evidence="2" type="ORF">C5O18_01855</name>
</gene>
<protein>
    <submittedName>
        <fullName evidence="2">Permease</fullName>
    </submittedName>
</protein>